<dbReference type="PANTHER" id="PTHR33706:SF1">
    <property type="entry name" value="TPR REPEAT PROTEIN"/>
    <property type="match status" value="1"/>
</dbReference>
<protein>
    <recommendedName>
        <fullName evidence="3">MORN repeat protein</fullName>
    </recommendedName>
</protein>
<evidence type="ECO:0000313" key="1">
    <source>
        <dbReference type="EMBL" id="CAD8129032.1"/>
    </source>
</evidence>
<sequence>MDKDDLSIEARKLKLIKNEQQLNENTRVIEGLHNYQGILQKTYFLIKFTTQGEIQYINNGIIIRIDKISNPLNENEIMKNIEQINFLSWLGEYGVSQQKVRFWKAKWKGMPINVGGLYNQEGNKDKKWKDLHINFWDKSQIIENGEYINGKRVGVWEILLDDQIIGMGTYDIKGNQNGLWIEPNQKFYKAQQIFYSGKYRAGSKIGEWICYEKKLQSYLINSQTILKIGGGNYNNNGIKQGQWIELHENFSPNCQVYYQGKYYNGKKYGKWETKLKNFSSSFYKKIGGGDYDQNGLKHGYWIDLHEYFSNTKKFIETGKYEHGMKTENFQEKEI</sequence>
<dbReference type="AlphaFoldDB" id="A0A8S1RNX6"/>
<dbReference type="PANTHER" id="PTHR33706">
    <property type="entry name" value="MORN VARIANT REPEAT PROTEIN"/>
    <property type="match status" value="1"/>
</dbReference>
<reference evidence="1" key="1">
    <citation type="submission" date="2021-01" db="EMBL/GenBank/DDBJ databases">
        <authorList>
            <consortium name="Genoscope - CEA"/>
            <person name="William W."/>
        </authorList>
    </citation>
    <scope>NUCLEOTIDE SEQUENCE</scope>
</reference>
<accession>A0A8S1RNX6</accession>
<evidence type="ECO:0000313" key="2">
    <source>
        <dbReference type="Proteomes" id="UP000692954"/>
    </source>
</evidence>
<proteinExistence type="predicted"/>
<dbReference type="EMBL" id="CAJJDN010000205">
    <property type="protein sequence ID" value="CAD8129032.1"/>
    <property type="molecule type" value="Genomic_DNA"/>
</dbReference>
<keyword evidence="2" id="KW-1185">Reference proteome</keyword>
<comment type="caution">
    <text evidence="1">The sequence shown here is derived from an EMBL/GenBank/DDBJ whole genome shotgun (WGS) entry which is preliminary data.</text>
</comment>
<name>A0A8S1RNX6_9CILI</name>
<organism evidence="1 2">
    <name type="scientific">Paramecium sonneborni</name>
    <dbReference type="NCBI Taxonomy" id="65129"/>
    <lineage>
        <taxon>Eukaryota</taxon>
        <taxon>Sar</taxon>
        <taxon>Alveolata</taxon>
        <taxon>Ciliophora</taxon>
        <taxon>Intramacronucleata</taxon>
        <taxon>Oligohymenophorea</taxon>
        <taxon>Peniculida</taxon>
        <taxon>Parameciidae</taxon>
        <taxon>Paramecium</taxon>
    </lineage>
</organism>
<gene>
    <name evidence="1" type="ORF">PSON_ATCC_30995.1.T2050002</name>
</gene>
<evidence type="ECO:0008006" key="3">
    <source>
        <dbReference type="Google" id="ProtNLM"/>
    </source>
</evidence>
<dbReference type="Proteomes" id="UP000692954">
    <property type="component" value="Unassembled WGS sequence"/>
</dbReference>
<dbReference type="OrthoDB" id="298777at2759"/>